<gene>
    <name evidence="2" type="ORF">HBH26_15030</name>
</gene>
<dbReference type="CDD" id="cd07177">
    <property type="entry name" value="terB_like"/>
    <property type="match status" value="1"/>
</dbReference>
<dbReference type="RefSeq" id="WP_168135448.1">
    <property type="nucleotide sequence ID" value="NZ_JAAVJH010000010.1"/>
</dbReference>
<dbReference type="EMBL" id="JAAVJH010000010">
    <property type="protein sequence ID" value="NJR79899.1"/>
    <property type="molecule type" value="Genomic_DNA"/>
</dbReference>
<dbReference type="Proteomes" id="UP000732399">
    <property type="component" value="Unassembled WGS sequence"/>
</dbReference>
<keyword evidence="3" id="KW-1185">Reference proteome</keyword>
<evidence type="ECO:0000259" key="1">
    <source>
        <dbReference type="Pfam" id="PF05099"/>
    </source>
</evidence>
<proteinExistence type="predicted"/>
<evidence type="ECO:0000313" key="3">
    <source>
        <dbReference type="Proteomes" id="UP000732399"/>
    </source>
</evidence>
<accession>A0ABX1CR00</accession>
<evidence type="ECO:0000313" key="2">
    <source>
        <dbReference type="EMBL" id="NJR79899.1"/>
    </source>
</evidence>
<dbReference type="InterPro" id="IPR029024">
    <property type="entry name" value="TerB-like"/>
</dbReference>
<feature type="domain" description="Co-chaperone DjlA N-terminal" evidence="1">
    <location>
        <begin position="147"/>
        <end position="253"/>
    </location>
</feature>
<organism evidence="2 3">
    <name type="scientific">Sphingomonas corticis</name>
    <dbReference type="NCBI Taxonomy" id="2722791"/>
    <lineage>
        <taxon>Bacteria</taxon>
        <taxon>Pseudomonadati</taxon>
        <taxon>Pseudomonadota</taxon>
        <taxon>Alphaproteobacteria</taxon>
        <taxon>Sphingomonadales</taxon>
        <taxon>Sphingomonadaceae</taxon>
        <taxon>Sphingomonas</taxon>
    </lineage>
</organism>
<dbReference type="InterPro" id="IPR007791">
    <property type="entry name" value="DjlA_N"/>
</dbReference>
<comment type="caution">
    <text evidence="2">The sequence shown here is derived from an EMBL/GenBank/DDBJ whole genome shotgun (WGS) entry which is preliminary data.</text>
</comment>
<name>A0ABX1CR00_9SPHN</name>
<reference evidence="2 3" key="1">
    <citation type="submission" date="2020-03" db="EMBL/GenBank/DDBJ databases">
        <authorList>
            <person name="Wang L."/>
            <person name="He N."/>
            <person name="Li Y."/>
            <person name="Fang Y."/>
            <person name="Zhang F."/>
        </authorList>
    </citation>
    <scope>NUCLEOTIDE SEQUENCE [LARGE SCALE GENOMIC DNA]</scope>
    <source>
        <strain evidence="2 3">36D10-4-7</strain>
    </source>
</reference>
<dbReference type="SUPFAM" id="SSF158682">
    <property type="entry name" value="TerB-like"/>
    <property type="match status" value="1"/>
</dbReference>
<dbReference type="Pfam" id="PF05099">
    <property type="entry name" value="TerB"/>
    <property type="match status" value="1"/>
</dbReference>
<dbReference type="Gene3D" id="1.10.3680.10">
    <property type="entry name" value="TerB-like"/>
    <property type="match status" value="1"/>
</dbReference>
<sequence length="307" mass="32146">MREGGATDLTLKEGFASVDRVVADPVRFKLRLGIGEEAYTSLRLKNNVLKVWDIGSWGGTGAAVASSKVVASTFFAPTGFMALIGLGTAATPVGWVVAAAVTSAGAYYGVTRLFGRYAGSRVDTIPKFINTPIDVLGAALLDLMGGLAIRVAAIDGDIHDREIETIVDHFVADWGMDRDYVEQALSVFQANIAKATIKELAGELAKFMTANPDCNATAMSATLTAFLRDIAMADGRIDEREDLAIDAIAGVMAQSEPGMIARLGDGASRAWSATTDAVAAVAQTLPDKMKNLNLLSGKQANAGGNDA</sequence>
<protein>
    <submittedName>
        <fullName evidence="2">TerB family tellurite resistance protein</fullName>
    </submittedName>
</protein>